<protein>
    <recommendedName>
        <fullName evidence="4">Lytic transglycosylase domain-containing protein</fullName>
    </recommendedName>
</protein>
<evidence type="ECO:0000256" key="1">
    <source>
        <dbReference type="SAM" id="Coils"/>
    </source>
</evidence>
<sequence>MLVRQRSAAGAGALAAGLLLATGLTAAPSAGAVARGGPGLAAWASVSTSWAFADDVPTWEEVEAAKADVTARTAEASRIDGMIRTLEAETGRLGDAAVEAAAASEAAEAARAAADDRAAQLRAASTTAAAQADESARRFGRTAATLARTGGADPTLQLMLGSGAGSETAAEDLLAGLARASRLADLYAGTAQRAQVERSEAESLRKQADVAAAERDRLAEEAADRASAAAEAHAEAEAALAAQRQTLDTLYSQLASLRDRSVDLERRYQIAEQARQEAAAREAAAREAEAAAGGGLGTAPPPPGVVVDPASAKAYARGAVARYGWGDGEYQCLVRLWTRESSWRADAYNPSSGAYGIPQSLPGSKMAAAGADWRTNAATQIEWGLSYIAGRYGAPCGAWAHSERVNWY</sequence>
<evidence type="ECO:0000256" key="2">
    <source>
        <dbReference type="SAM" id="SignalP"/>
    </source>
</evidence>
<keyword evidence="2" id="KW-0732">Signal</keyword>
<evidence type="ECO:0008006" key="4">
    <source>
        <dbReference type="Google" id="ProtNLM"/>
    </source>
</evidence>
<dbReference type="AlphaFoldDB" id="A0AAU7WBM5"/>
<dbReference type="RefSeq" id="WP_350349880.1">
    <property type="nucleotide sequence ID" value="NZ_CP158374.1"/>
</dbReference>
<proteinExistence type="predicted"/>
<dbReference type="InterPro" id="IPR023346">
    <property type="entry name" value="Lysozyme-like_dom_sf"/>
</dbReference>
<feature type="chain" id="PRO_5043750552" description="Lytic transglycosylase domain-containing protein" evidence="2">
    <location>
        <begin position="27"/>
        <end position="408"/>
    </location>
</feature>
<reference evidence="3" key="1">
    <citation type="submission" date="2024-05" db="EMBL/GenBank/DDBJ databases">
        <authorList>
            <person name="Yu L."/>
        </authorList>
    </citation>
    <scope>NUCLEOTIDE SEQUENCE</scope>
    <source>
        <strain evidence="3">G08B096</strain>
    </source>
</reference>
<dbReference type="SUPFAM" id="SSF53955">
    <property type="entry name" value="Lysozyme-like"/>
    <property type="match status" value="1"/>
</dbReference>
<name>A0AAU7WBM5_9MICO</name>
<organism evidence="3">
    <name type="scientific">Agromyces sp. G08B096</name>
    <dbReference type="NCBI Taxonomy" id="3156399"/>
    <lineage>
        <taxon>Bacteria</taxon>
        <taxon>Bacillati</taxon>
        <taxon>Actinomycetota</taxon>
        <taxon>Actinomycetes</taxon>
        <taxon>Micrococcales</taxon>
        <taxon>Microbacteriaceae</taxon>
        <taxon>Agromyces</taxon>
    </lineage>
</organism>
<feature type="coiled-coil region" evidence="1">
    <location>
        <begin position="201"/>
        <end position="291"/>
    </location>
</feature>
<accession>A0AAU7WBM5</accession>
<gene>
    <name evidence="3" type="ORF">ABIQ69_08265</name>
</gene>
<evidence type="ECO:0000313" key="3">
    <source>
        <dbReference type="EMBL" id="XBX83879.1"/>
    </source>
</evidence>
<dbReference type="EMBL" id="CP158374">
    <property type="protein sequence ID" value="XBX83879.1"/>
    <property type="molecule type" value="Genomic_DNA"/>
</dbReference>
<dbReference type="Gene3D" id="1.10.530.10">
    <property type="match status" value="1"/>
</dbReference>
<feature type="signal peptide" evidence="2">
    <location>
        <begin position="1"/>
        <end position="26"/>
    </location>
</feature>
<keyword evidence="1" id="KW-0175">Coiled coil</keyword>